<evidence type="ECO:0000313" key="2">
    <source>
        <dbReference type="EMBL" id="QMV72394.1"/>
    </source>
</evidence>
<accession>A0A7G5EEG9</accession>
<evidence type="ECO:0008006" key="4">
    <source>
        <dbReference type="Google" id="ProtNLM"/>
    </source>
</evidence>
<keyword evidence="1" id="KW-0812">Transmembrane</keyword>
<feature type="transmembrane region" description="Helical" evidence="1">
    <location>
        <begin position="12"/>
        <end position="32"/>
    </location>
</feature>
<dbReference type="EMBL" id="CP058554">
    <property type="protein sequence ID" value="QMV72394.1"/>
    <property type="molecule type" value="Genomic_DNA"/>
</dbReference>
<evidence type="ECO:0000256" key="1">
    <source>
        <dbReference type="SAM" id="Phobius"/>
    </source>
</evidence>
<proteinExistence type="predicted"/>
<reference evidence="2 3" key="1">
    <citation type="journal article" date="2020" name="G3 (Bethesda)">
        <title>CeMbio - The Caenorhabditis elegans Microbiome Resource.</title>
        <authorList>
            <person name="Dirksen P."/>
            <person name="Assie A."/>
            <person name="Zimmermann J."/>
            <person name="Zhang F."/>
            <person name="Tietje A.M."/>
            <person name="Marsh S.A."/>
            <person name="Felix M.A."/>
            <person name="Shapira M."/>
            <person name="Kaleta C."/>
            <person name="Schulenburg H."/>
            <person name="Samuel B."/>
        </authorList>
    </citation>
    <scope>NUCLEOTIDE SEQUENCE [LARGE SCALE GENOMIC DNA]</scope>
    <source>
        <strain evidence="2 3">BIGb0172</strain>
    </source>
</reference>
<sequence>MGLTHLRAQRGVTLLVALVVLLVMTITGLVLVRTSTLGAGVSGSLALKQAATSGADLGLETGLAKLEALSATGTSALDASNSSFGYYASVDPKVTAKSLAWDSAPVAAASDPLGNEVRYLIHRLCRSTGAINAAGQSCVMPQGEGCSGSSESIGSVSSCTQRPMYRITAKVSGPRDTESYVQMSTY</sequence>
<keyword evidence="3" id="KW-1185">Reference proteome</keyword>
<dbReference type="KEGG" id="cpis:HS961_05860"/>
<name>A0A7G5EEG9_9BURK</name>
<dbReference type="RefSeq" id="WP_182326813.1">
    <property type="nucleotide sequence ID" value="NZ_CP058554.1"/>
</dbReference>
<organism evidence="2 3">
    <name type="scientific">Comamonas piscis</name>
    <dbReference type="NCBI Taxonomy" id="1562974"/>
    <lineage>
        <taxon>Bacteria</taxon>
        <taxon>Pseudomonadati</taxon>
        <taxon>Pseudomonadota</taxon>
        <taxon>Betaproteobacteria</taxon>
        <taxon>Burkholderiales</taxon>
        <taxon>Comamonadaceae</taxon>
        <taxon>Comamonas</taxon>
    </lineage>
</organism>
<dbReference type="Proteomes" id="UP000515240">
    <property type="component" value="Chromosome"/>
</dbReference>
<protein>
    <recommendedName>
        <fullName evidence="4">Pilus assembly protein PilX</fullName>
    </recommendedName>
</protein>
<keyword evidence="1" id="KW-1133">Transmembrane helix</keyword>
<dbReference type="AlphaFoldDB" id="A0A7G5EEG9"/>
<evidence type="ECO:0000313" key="3">
    <source>
        <dbReference type="Proteomes" id="UP000515240"/>
    </source>
</evidence>
<keyword evidence="1" id="KW-0472">Membrane</keyword>
<gene>
    <name evidence="2" type="ORF">HS961_05860</name>
</gene>